<dbReference type="EMBL" id="JAPHNI010000236">
    <property type="protein sequence ID" value="KAJ8113702.1"/>
    <property type="molecule type" value="Genomic_DNA"/>
</dbReference>
<protein>
    <submittedName>
        <fullName evidence="1">Uncharacterized protein</fullName>
    </submittedName>
</protein>
<name>A0ACC2IEY6_9PLEO</name>
<organism evidence="1 2">
    <name type="scientific">Boeremia exigua</name>
    <dbReference type="NCBI Taxonomy" id="749465"/>
    <lineage>
        <taxon>Eukaryota</taxon>
        <taxon>Fungi</taxon>
        <taxon>Dikarya</taxon>
        <taxon>Ascomycota</taxon>
        <taxon>Pezizomycotina</taxon>
        <taxon>Dothideomycetes</taxon>
        <taxon>Pleosporomycetidae</taxon>
        <taxon>Pleosporales</taxon>
        <taxon>Pleosporineae</taxon>
        <taxon>Didymellaceae</taxon>
        <taxon>Boeremia</taxon>
    </lineage>
</organism>
<accession>A0ACC2IEY6</accession>
<keyword evidence="2" id="KW-1185">Reference proteome</keyword>
<proteinExistence type="predicted"/>
<gene>
    <name evidence="1" type="ORF">OPT61_g4225</name>
</gene>
<evidence type="ECO:0000313" key="2">
    <source>
        <dbReference type="Proteomes" id="UP001153331"/>
    </source>
</evidence>
<sequence>MRSATAALFGLVGFCSVALAQDAACTAGIQAVYVPLVGNTDAAEYCFDKVLDRSDDSVDTTTTASTTFGLRRRDKGKGKGKNDDDNSGGQGGNDDDREVRSLLKSLSKGPFSVASTFCSCNFPVGTRTAFDDSPRPTSCGFPNGTINATITSDDSSTAEVTLTTTLNATITSDDSTTITPIATLTITTTSDDDTSTSTDDDDSSTTTTTSV</sequence>
<reference evidence="1" key="1">
    <citation type="submission" date="2022-11" db="EMBL/GenBank/DDBJ databases">
        <title>Genome Sequence of Boeremia exigua.</title>
        <authorList>
            <person name="Buettner E."/>
        </authorList>
    </citation>
    <scope>NUCLEOTIDE SEQUENCE</scope>
    <source>
        <strain evidence="1">CU02</strain>
    </source>
</reference>
<comment type="caution">
    <text evidence="1">The sequence shown here is derived from an EMBL/GenBank/DDBJ whole genome shotgun (WGS) entry which is preliminary data.</text>
</comment>
<dbReference type="Proteomes" id="UP001153331">
    <property type="component" value="Unassembled WGS sequence"/>
</dbReference>
<evidence type="ECO:0000313" key="1">
    <source>
        <dbReference type="EMBL" id="KAJ8113702.1"/>
    </source>
</evidence>